<dbReference type="Proteomes" id="UP001144096">
    <property type="component" value="Unassembled WGS sequence"/>
</dbReference>
<name>A0A9X2NMX3_9PSEU</name>
<dbReference type="AlphaFoldDB" id="A0A9X2NMX3"/>
<evidence type="ECO:0000313" key="1">
    <source>
        <dbReference type="EMBL" id="MCR6489830.1"/>
    </source>
</evidence>
<dbReference type="EMBL" id="JAMXQV010000036">
    <property type="protein sequence ID" value="MCR6489830.1"/>
    <property type="molecule type" value="Genomic_DNA"/>
</dbReference>
<comment type="caution">
    <text evidence="1">The sequence shown here is derived from an EMBL/GenBank/DDBJ whole genome shotgun (WGS) entry which is preliminary data.</text>
</comment>
<protein>
    <submittedName>
        <fullName evidence="1">Uncharacterized protein</fullName>
    </submittedName>
</protein>
<reference evidence="1" key="1">
    <citation type="submission" date="2022-06" db="EMBL/GenBank/DDBJ databases">
        <title>Amycolatopsis iheyaensis sp. nov., a new species of the genus Amycolatopsis isolated from soil in Iheya island, Japan.</title>
        <authorList>
            <person name="Ngamcharungchit C."/>
            <person name="Kanto H."/>
            <person name="Take A."/>
            <person name="Intra B."/>
            <person name="Matsumoto A."/>
            <person name="Panbangred W."/>
            <person name="Inahashi Y."/>
        </authorList>
    </citation>
    <scope>NUCLEOTIDE SEQUENCE</scope>
    <source>
        <strain evidence="1">OK19-0408</strain>
    </source>
</reference>
<accession>A0A9X2NMX3</accession>
<organism evidence="1 2">
    <name type="scientific">Amycolatopsis iheyensis</name>
    <dbReference type="NCBI Taxonomy" id="2945988"/>
    <lineage>
        <taxon>Bacteria</taxon>
        <taxon>Bacillati</taxon>
        <taxon>Actinomycetota</taxon>
        <taxon>Actinomycetes</taxon>
        <taxon>Pseudonocardiales</taxon>
        <taxon>Pseudonocardiaceae</taxon>
        <taxon>Amycolatopsis</taxon>
    </lineage>
</organism>
<sequence>MLKAAILHRGGWIRDPGEKSTIGFDQCVRRALSTGKIQFLSEEQALTLQSINGLRDAAQHHLLDIGEGQLYLQAQSGITLSGTS</sequence>
<dbReference type="RefSeq" id="WP_257926399.1">
    <property type="nucleotide sequence ID" value="NZ_JAMXQV010000036.1"/>
</dbReference>
<gene>
    <name evidence="1" type="ORF">M8542_44165</name>
</gene>
<keyword evidence="2" id="KW-1185">Reference proteome</keyword>
<proteinExistence type="predicted"/>
<evidence type="ECO:0000313" key="2">
    <source>
        <dbReference type="Proteomes" id="UP001144096"/>
    </source>
</evidence>